<dbReference type="Pfam" id="PF06296">
    <property type="entry name" value="RelE"/>
    <property type="match status" value="1"/>
</dbReference>
<dbReference type="OrthoDB" id="8607264at2"/>
<dbReference type="Proteomes" id="UP000241421">
    <property type="component" value="Unassembled WGS sequence"/>
</dbReference>
<organism evidence="1 2">
    <name type="scientific">Massilia glaciei</name>
    <dbReference type="NCBI Taxonomy" id="1524097"/>
    <lineage>
        <taxon>Bacteria</taxon>
        <taxon>Pseudomonadati</taxon>
        <taxon>Pseudomonadota</taxon>
        <taxon>Betaproteobacteria</taxon>
        <taxon>Burkholderiales</taxon>
        <taxon>Oxalobacteraceae</taxon>
        <taxon>Telluria group</taxon>
        <taxon>Massilia</taxon>
    </lineage>
</organism>
<gene>
    <name evidence="1" type="ORF">C7C56_020700</name>
</gene>
<dbReference type="EMBL" id="PXWF02000276">
    <property type="protein sequence ID" value="PWF43653.1"/>
    <property type="molecule type" value="Genomic_DNA"/>
</dbReference>
<comment type="caution">
    <text evidence="1">The sequence shown here is derived from an EMBL/GenBank/DDBJ whole genome shotgun (WGS) entry which is preliminary data.</text>
</comment>
<sequence length="132" mass="14674">MSDKRVFKTKTFARWAKKAISDDLLFQVAREIERGEFETDLGQGVCKKRIALPGQGKRGSVRSLVAKQHKSAIFFLAGRTKSDPGTDFSPKEEEAAKVVGKGLQAADLERLETLKINGVLTEICHEQENKRG</sequence>
<dbReference type="RefSeq" id="WP_106759255.1">
    <property type="nucleotide sequence ID" value="NZ_PXWF02000276.1"/>
</dbReference>
<protein>
    <submittedName>
        <fullName evidence="1">Type II toxin-antitoxin system RelE/ParE family toxin</fullName>
    </submittedName>
</protein>
<proteinExistence type="predicted"/>
<evidence type="ECO:0000313" key="1">
    <source>
        <dbReference type="EMBL" id="PWF43653.1"/>
    </source>
</evidence>
<dbReference type="InterPro" id="IPR009387">
    <property type="entry name" value="HigB-2"/>
</dbReference>
<reference evidence="1 2" key="1">
    <citation type="submission" date="2018-04" db="EMBL/GenBank/DDBJ databases">
        <title>Massilia violaceinigra sp. nov., a novel purple-pigmented bacterium isolated from Tianshan glacier, Xinjiang, China.</title>
        <authorList>
            <person name="Wang H."/>
        </authorList>
    </citation>
    <scope>NUCLEOTIDE SEQUENCE [LARGE SCALE GENOMIC DNA]</scope>
    <source>
        <strain evidence="1 2">B448-2</strain>
    </source>
</reference>
<evidence type="ECO:0000313" key="2">
    <source>
        <dbReference type="Proteomes" id="UP000241421"/>
    </source>
</evidence>
<dbReference type="AlphaFoldDB" id="A0A2U2HG19"/>
<name>A0A2U2HG19_9BURK</name>
<keyword evidence="2" id="KW-1185">Reference proteome</keyword>
<accession>A0A2U2HG19</accession>